<dbReference type="InterPro" id="IPR051356">
    <property type="entry name" value="SOX/SOX-like_TF"/>
</dbReference>
<dbReference type="InterPro" id="IPR036910">
    <property type="entry name" value="HMG_box_dom_sf"/>
</dbReference>
<comment type="caution">
    <text evidence="6">The sequence shown here is derived from an EMBL/GenBank/DDBJ whole genome shotgun (WGS) entry which is preliminary data.</text>
</comment>
<accession>A0ABR3ZJH4</accession>
<dbReference type="InterPro" id="IPR009071">
    <property type="entry name" value="HMG_box_dom"/>
</dbReference>
<dbReference type="CDD" id="cd01389">
    <property type="entry name" value="HMG-box_ROX1-like"/>
    <property type="match status" value="1"/>
</dbReference>
<keyword evidence="1 3" id="KW-0238">DNA-binding</keyword>
<organism evidence="6 7">
    <name type="scientific">Ceratocystis pirilliformis</name>
    <dbReference type="NCBI Taxonomy" id="259994"/>
    <lineage>
        <taxon>Eukaryota</taxon>
        <taxon>Fungi</taxon>
        <taxon>Dikarya</taxon>
        <taxon>Ascomycota</taxon>
        <taxon>Pezizomycotina</taxon>
        <taxon>Sordariomycetes</taxon>
        <taxon>Hypocreomycetidae</taxon>
        <taxon>Microascales</taxon>
        <taxon>Ceratocystidaceae</taxon>
        <taxon>Ceratocystis</taxon>
    </lineage>
</organism>
<dbReference type="SMART" id="SM00398">
    <property type="entry name" value="HMG"/>
    <property type="match status" value="1"/>
</dbReference>
<name>A0ABR3ZJH4_9PEZI</name>
<evidence type="ECO:0000313" key="7">
    <source>
        <dbReference type="Proteomes" id="UP001583280"/>
    </source>
</evidence>
<evidence type="ECO:0000256" key="2">
    <source>
        <dbReference type="ARBA" id="ARBA00023242"/>
    </source>
</evidence>
<dbReference type="Gene3D" id="1.10.30.10">
    <property type="entry name" value="High mobility group box domain"/>
    <property type="match status" value="1"/>
</dbReference>
<dbReference type="Pfam" id="PF00505">
    <property type="entry name" value="HMG_box"/>
    <property type="match status" value="1"/>
</dbReference>
<reference evidence="6 7" key="1">
    <citation type="journal article" date="2024" name="IMA Fungus">
        <title>IMA Genome - F19 : A genome assembly and annotation guide to empower mycologists, including annotated draft genome sequences of Ceratocystis pirilliformis, Diaporthe australafricana, Fusarium ophioides, Paecilomyces lecythidis, and Sporothrix stenoceras.</title>
        <authorList>
            <person name="Aylward J."/>
            <person name="Wilson A.M."/>
            <person name="Visagie C.M."/>
            <person name="Spraker J."/>
            <person name="Barnes I."/>
            <person name="Buitendag C."/>
            <person name="Ceriani C."/>
            <person name="Del Mar Angel L."/>
            <person name="du Plessis D."/>
            <person name="Fuchs T."/>
            <person name="Gasser K."/>
            <person name="Kramer D."/>
            <person name="Li W."/>
            <person name="Munsamy K."/>
            <person name="Piso A."/>
            <person name="Price J.L."/>
            <person name="Sonnekus B."/>
            <person name="Thomas C."/>
            <person name="van der Nest A."/>
            <person name="van Dijk A."/>
            <person name="van Heerden A."/>
            <person name="van Vuuren N."/>
            <person name="Yilmaz N."/>
            <person name="Duong T.A."/>
            <person name="van der Merwe N.A."/>
            <person name="Wingfield M.J."/>
            <person name="Wingfield B.D."/>
        </authorList>
    </citation>
    <scope>NUCLEOTIDE SEQUENCE [LARGE SCALE GENOMIC DNA]</scope>
    <source>
        <strain evidence="6 7">CMW 12675</strain>
    </source>
</reference>
<feature type="compositionally biased region" description="Polar residues" evidence="4">
    <location>
        <begin position="84"/>
        <end position="94"/>
    </location>
</feature>
<protein>
    <recommendedName>
        <fullName evidence="5">HMG box domain-containing protein</fullName>
    </recommendedName>
</protein>
<feature type="compositionally biased region" description="Low complexity" evidence="4">
    <location>
        <begin position="1"/>
        <end position="26"/>
    </location>
</feature>
<dbReference type="EMBL" id="JAWDJO010000013">
    <property type="protein sequence ID" value="KAL1900372.1"/>
    <property type="molecule type" value="Genomic_DNA"/>
</dbReference>
<evidence type="ECO:0000259" key="5">
    <source>
        <dbReference type="PROSITE" id="PS50118"/>
    </source>
</evidence>
<keyword evidence="2 3" id="KW-0539">Nucleus</keyword>
<feature type="domain" description="HMG box" evidence="5">
    <location>
        <begin position="188"/>
        <end position="256"/>
    </location>
</feature>
<evidence type="ECO:0000313" key="6">
    <source>
        <dbReference type="EMBL" id="KAL1900372.1"/>
    </source>
</evidence>
<sequence>MIYPTQSTSSSSASTGSYSGRGASGTQSPRTRPIMVEFPPYSKYNVGGSSHVKANSSVEPAEQQYGAALYDEGRNVSAYEPTTARSNLRLYSQKSNAGRSSRPSSASSSGSCSMPAPVISGRVDKTPSPKKSGGKARSVRHDTAIQTPLSRLAAQFPNVDIADIDGFINRSSEERHVELRVGKNPGKVKRPMNAFMLYRKAYQKLAKTACSQKNHQYVSQICGDSWALEPMSVKDRFNAWAVTERVNHHAAHPEYKFSSNKVWDKRPIDGDETEVEVMDAGGNLDLNFGGTGSSSSFASSYQSQYSPYYGLPPSRFQVAPMAISATSFQSISDLRGEAAFNPMAVSQPIFAAPIAGPFLQAASESPFFGTPAESPYFGSLAESPIFTAPTGDSFLGASAEGPLVNASPGAIVGIQQAEPAMPMININRSPPLSVTEIRFNADDYPHPTSMEISVPLGTLQDEEEPMLEHFNNELGTLETANDDMEVGQELLNISRDWVSHPPIHDTLGMMNGLGQERGFSGSILDSGGNTISVV</sequence>
<gene>
    <name evidence="6" type="ORF">Cpir12675_000954</name>
</gene>
<proteinExistence type="predicted"/>
<feature type="region of interest" description="Disordered" evidence="4">
    <location>
        <begin position="1"/>
        <end position="59"/>
    </location>
</feature>
<feature type="compositionally biased region" description="Low complexity" evidence="4">
    <location>
        <begin position="95"/>
        <end position="113"/>
    </location>
</feature>
<evidence type="ECO:0000256" key="4">
    <source>
        <dbReference type="SAM" id="MobiDB-lite"/>
    </source>
</evidence>
<feature type="DNA-binding region" description="HMG box" evidence="3">
    <location>
        <begin position="188"/>
        <end position="256"/>
    </location>
</feature>
<feature type="region of interest" description="Disordered" evidence="4">
    <location>
        <begin position="84"/>
        <end position="141"/>
    </location>
</feature>
<dbReference type="PANTHER" id="PTHR45789:SF2">
    <property type="entry name" value="FI18025P1"/>
    <property type="match status" value="1"/>
</dbReference>
<dbReference type="PANTHER" id="PTHR45789">
    <property type="entry name" value="FI18025P1"/>
    <property type="match status" value="1"/>
</dbReference>
<dbReference type="SUPFAM" id="SSF47095">
    <property type="entry name" value="HMG-box"/>
    <property type="match status" value="1"/>
</dbReference>
<evidence type="ECO:0000256" key="1">
    <source>
        <dbReference type="ARBA" id="ARBA00023125"/>
    </source>
</evidence>
<dbReference type="Proteomes" id="UP001583280">
    <property type="component" value="Unassembled WGS sequence"/>
</dbReference>
<keyword evidence="7" id="KW-1185">Reference proteome</keyword>
<evidence type="ECO:0000256" key="3">
    <source>
        <dbReference type="PROSITE-ProRule" id="PRU00267"/>
    </source>
</evidence>
<dbReference type="PROSITE" id="PS50118">
    <property type="entry name" value="HMG_BOX_2"/>
    <property type="match status" value="1"/>
</dbReference>